<evidence type="ECO:0000256" key="2">
    <source>
        <dbReference type="ARBA" id="ARBA00022448"/>
    </source>
</evidence>
<dbReference type="Proteomes" id="UP000552241">
    <property type="component" value="Unassembled WGS sequence"/>
</dbReference>
<dbReference type="Gene3D" id="2.60.40.1120">
    <property type="entry name" value="Carboxypeptidase-like, regulatory domain"/>
    <property type="match status" value="1"/>
</dbReference>
<evidence type="ECO:0000313" key="11">
    <source>
        <dbReference type="EMBL" id="MBA5629682.1"/>
    </source>
</evidence>
<feature type="chain" id="PRO_5032694840" evidence="9">
    <location>
        <begin position="20"/>
        <end position="1015"/>
    </location>
</feature>
<proteinExistence type="inferred from homology"/>
<dbReference type="InterPro" id="IPR036942">
    <property type="entry name" value="Beta-barrel_TonB_sf"/>
</dbReference>
<dbReference type="InterPro" id="IPR012910">
    <property type="entry name" value="Plug_dom"/>
</dbReference>
<name>A0A838ZRX7_9FLAO</name>
<comment type="similarity">
    <text evidence="8">Belongs to the TonB-dependent receptor family.</text>
</comment>
<dbReference type="NCBIfam" id="TIGR04056">
    <property type="entry name" value="OMP_RagA_SusC"/>
    <property type="match status" value="1"/>
</dbReference>
<dbReference type="NCBIfam" id="TIGR04057">
    <property type="entry name" value="SusC_RagA_signa"/>
    <property type="match status" value="1"/>
</dbReference>
<reference evidence="11 12" key="1">
    <citation type="submission" date="2020-07" db="EMBL/GenBank/DDBJ databases">
        <title>Moheibacter lacus sp. nov., a member of the family Flavobacteriaceae isolated from freshwater lake sediment.</title>
        <authorList>
            <person name="Liu Y."/>
        </authorList>
    </citation>
    <scope>NUCLEOTIDE SEQUENCE [LARGE SCALE GENOMIC DNA]</scope>
    <source>
        <strain evidence="11 12">BDHS18</strain>
    </source>
</reference>
<keyword evidence="11" id="KW-0675">Receptor</keyword>
<dbReference type="PANTHER" id="PTHR30069:SF29">
    <property type="entry name" value="HEMOGLOBIN AND HEMOGLOBIN-HAPTOGLOBIN-BINDING PROTEIN 1-RELATED"/>
    <property type="match status" value="1"/>
</dbReference>
<dbReference type="InterPro" id="IPR037066">
    <property type="entry name" value="Plug_dom_sf"/>
</dbReference>
<evidence type="ECO:0000259" key="10">
    <source>
        <dbReference type="Pfam" id="PF07715"/>
    </source>
</evidence>
<sequence>MKYKILLLLSMMISAISFAQVVNLSGTVKDEATGFPIMDVSVTTTDSGQEVFTDEEGNFYLENLSPEDRILISGLGYEVLEYQIGEESDVQINLKQEGVTTLNDVVVIGYGAQVKKEITGAVGVVDNSTIETLKPVKVEQALQGTVSGVNVTGQSGAPGSGFNINIRGIATNGVTAPTVIIDGFIGDMSTLNPSDIENITVLKDAQAAIYGTIGANGVILVTTKKGRKNKSTSFEYNAYYGVQETSRKLPLLNATEYALMLNESYANGGQDIPFPEIGNTLGAGTDWQDEVFSLAPIMSHDLNISGGGEKIAYVLSGSNLEQEGIVGEDKSGFNRNTARIALNVDLTERLTFSTNINYVNFNRRTLNENGLGSVLFNALNAPPTVPVYNDDGTFFLMPNTTGIGNEVINPLAQIANTYNQYTYRKFSGNLELNYDLFTGFDVTGRVGFNSANDDSRSFSPIVDYGGTKVFNNPRSSVTQFKSNFYDYTFDLFANYNKSFGNHDITVTAGTTFFRTWGDQLSATGFDVPNNSWDFADISLTTGVVDNIPNGAYNYDNRRLSYFGRLQYDFMGKYLLSAMIRRDESTLFAEGNRVEWFPSLTAGWIVSDEGFFGDDGFVNFLKLRGSWGQLGNDQVTGTFRSLLNGEGVYVIDGAITTGTAIGAIANENMKWETAEKLDFGLDMNFFNNRLSLVADYFIDIRKDLLINNIPISGIIGIGAPGSGAPTLNAGTVENRGFEFALNYKQNFADDWSISVGYNATFIENEVTEVNNSTGFMEGGAFGVGQPAPSRMEVGQPMGYFYGYQTDGIFQNQSEVDNHADQTGLGSVNVQPGDLRYVDQNGDGVINIDDRVYIGDPIPDATMGFNLQLNYKGIDFSSFVFASIGNDMVRNYERALSDINRLDYVLDRWHGAGTSNEVPRVTTGATNNYIFSDYYVEDASYARIQNVQLGYSFSERLLRNSFVQKLRIYAAVNNLYTFTKYKGYDPGASASSPIGAGIDYGFYPIPRTYMMGINVKF</sequence>
<evidence type="ECO:0000256" key="9">
    <source>
        <dbReference type="SAM" id="SignalP"/>
    </source>
</evidence>
<dbReference type="InterPro" id="IPR023997">
    <property type="entry name" value="TonB-dep_OMP_SusC/RagA_CS"/>
</dbReference>
<comment type="caution">
    <text evidence="11">The sequence shown here is derived from an EMBL/GenBank/DDBJ whole genome shotgun (WGS) entry which is preliminary data.</text>
</comment>
<protein>
    <submittedName>
        <fullName evidence="11">TonB-dependent receptor</fullName>
    </submittedName>
</protein>
<dbReference type="EMBL" id="JACDZE010000001">
    <property type="protein sequence ID" value="MBA5629682.1"/>
    <property type="molecule type" value="Genomic_DNA"/>
</dbReference>
<dbReference type="GO" id="GO:0044718">
    <property type="term" value="P:siderophore transmembrane transport"/>
    <property type="evidence" value="ECO:0007669"/>
    <property type="project" value="TreeGrafter"/>
</dbReference>
<evidence type="ECO:0000313" key="12">
    <source>
        <dbReference type="Proteomes" id="UP000552241"/>
    </source>
</evidence>
<feature type="signal peptide" evidence="9">
    <location>
        <begin position="1"/>
        <end position="19"/>
    </location>
</feature>
<accession>A0A838ZRX7</accession>
<dbReference type="InterPro" id="IPR039426">
    <property type="entry name" value="TonB-dep_rcpt-like"/>
</dbReference>
<dbReference type="Pfam" id="PF13715">
    <property type="entry name" value="CarbopepD_reg_2"/>
    <property type="match status" value="1"/>
</dbReference>
<feature type="domain" description="TonB-dependent receptor plug" evidence="10">
    <location>
        <begin position="115"/>
        <end position="218"/>
    </location>
</feature>
<dbReference type="Gene3D" id="2.170.130.10">
    <property type="entry name" value="TonB-dependent receptor, plug domain"/>
    <property type="match status" value="1"/>
</dbReference>
<dbReference type="InterPro" id="IPR008969">
    <property type="entry name" value="CarboxyPept-like_regulatory"/>
</dbReference>
<keyword evidence="3 8" id="KW-1134">Transmembrane beta strand</keyword>
<evidence type="ECO:0000256" key="1">
    <source>
        <dbReference type="ARBA" id="ARBA00004571"/>
    </source>
</evidence>
<dbReference type="Gene3D" id="2.40.170.20">
    <property type="entry name" value="TonB-dependent receptor, beta-barrel domain"/>
    <property type="match status" value="1"/>
</dbReference>
<keyword evidence="2 8" id="KW-0813">Transport</keyword>
<dbReference type="PANTHER" id="PTHR30069">
    <property type="entry name" value="TONB-DEPENDENT OUTER MEMBRANE RECEPTOR"/>
    <property type="match status" value="1"/>
</dbReference>
<dbReference type="InterPro" id="IPR023996">
    <property type="entry name" value="TonB-dep_OMP_SusC/RagA"/>
</dbReference>
<evidence type="ECO:0000256" key="6">
    <source>
        <dbReference type="ARBA" id="ARBA00023136"/>
    </source>
</evidence>
<dbReference type="RefSeq" id="WP_182043226.1">
    <property type="nucleotide sequence ID" value="NZ_JACDZE010000001.1"/>
</dbReference>
<keyword evidence="6 8" id="KW-0472">Membrane</keyword>
<evidence type="ECO:0000256" key="7">
    <source>
        <dbReference type="ARBA" id="ARBA00023237"/>
    </source>
</evidence>
<comment type="subcellular location">
    <subcellularLocation>
        <location evidence="1 8">Cell outer membrane</location>
        <topology evidence="1 8">Multi-pass membrane protein</topology>
    </subcellularLocation>
</comment>
<evidence type="ECO:0000256" key="8">
    <source>
        <dbReference type="PROSITE-ProRule" id="PRU01360"/>
    </source>
</evidence>
<dbReference type="GO" id="GO:0015344">
    <property type="term" value="F:siderophore uptake transmembrane transporter activity"/>
    <property type="evidence" value="ECO:0007669"/>
    <property type="project" value="TreeGrafter"/>
</dbReference>
<keyword evidence="12" id="KW-1185">Reference proteome</keyword>
<keyword evidence="5 9" id="KW-0732">Signal</keyword>
<organism evidence="11 12">
    <name type="scientific">Moheibacter lacus</name>
    <dbReference type="NCBI Taxonomy" id="2745851"/>
    <lineage>
        <taxon>Bacteria</taxon>
        <taxon>Pseudomonadati</taxon>
        <taxon>Bacteroidota</taxon>
        <taxon>Flavobacteriia</taxon>
        <taxon>Flavobacteriales</taxon>
        <taxon>Weeksellaceae</taxon>
        <taxon>Moheibacter</taxon>
    </lineage>
</organism>
<evidence type="ECO:0000256" key="3">
    <source>
        <dbReference type="ARBA" id="ARBA00022452"/>
    </source>
</evidence>
<dbReference type="SUPFAM" id="SSF49464">
    <property type="entry name" value="Carboxypeptidase regulatory domain-like"/>
    <property type="match status" value="1"/>
</dbReference>
<dbReference type="PROSITE" id="PS52016">
    <property type="entry name" value="TONB_DEPENDENT_REC_3"/>
    <property type="match status" value="1"/>
</dbReference>
<dbReference type="AlphaFoldDB" id="A0A838ZRX7"/>
<evidence type="ECO:0000256" key="4">
    <source>
        <dbReference type="ARBA" id="ARBA00022692"/>
    </source>
</evidence>
<keyword evidence="4 8" id="KW-0812">Transmembrane</keyword>
<dbReference type="Pfam" id="PF07715">
    <property type="entry name" value="Plug"/>
    <property type="match status" value="1"/>
</dbReference>
<keyword evidence="7 8" id="KW-0998">Cell outer membrane</keyword>
<evidence type="ECO:0000256" key="5">
    <source>
        <dbReference type="ARBA" id="ARBA00022729"/>
    </source>
</evidence>
<gene>
    <name evidence="11" type="ORF">HU137_07855</name>
</gene>
<dbReference type="GO" id="GO:0009279">
    <property type="term" value="C:cell outer membrane"/>
    <property type="evidence" value="ECO:0007669"/>
    <property type="project" value="UniProtKB-SubCell"/>
</dbReference>
<dbReference type="SUPFAM" id="SSF56935">
    <property type="entry name" value="Porins"/>
    <property type="match status" value="1"/>
</dbReference>